<keyword evidence="2" id="KW-0805">Transcription regulation</keyword>
<organism evidence="7 8">
    <name type="scientific">Bdellovibrio reynosensis</name>
    <dbReference type="NCBI Taxonomy" id="2835041"/>
    <lineage>
        <taxon>Bacteria</taxon>
        <taxon>Pseudomonadati</taxon>
        <taxon>Bdellovibrionota</taxon>
        <taxon>Bdellovibrionia</taxon>
        <taxon>Bdellovibrionales</taxon>
        <taxon>Pseudobdellovibrionaceae</taxon>
        <taxon>Bdellovibrio</taxon>
    </lineage>
</organism>
<dbReference type="InterPro" id="IPR036388">
    <property type="entry name" value="WH-like_DNA-bd_sf"/>
</dbReference>
<proteinExistence type="inferred from homology"/>
<feature type="domain" description="HTH lysR-type" evidence="6">
    <location>
        <begin position="4"/>
        <end position="61"/>
    </location>
</feature>
<dbReference type="Gene3D" id="1.10.10.10">
    <property type="entry name" value="Winged helix-like DNA-binding domain superfamily/Winged helix DNA-binding domain"/>
    <property type="match status" value="1"/>
</dbReference>
<evidence type="ECO:0000256" key="1">
    <source>
        <dbReference type="ARBA" id="ARBA00009437"/>
    </source>
</evidence>
<evidence type="ECO:0000259" key="6">
    <source>
        <dbReference type="PROSITE" id="PS50931"/>
    </source>
</evidence>
<gene>
    <name evidence="7" type="ORF">MNR06_08070</name>
</gene>
<protein>
    <submittedName>
        <fullName evidence="7">LysR family transcriptional regulator</fullName>
    </submittedName>
</protein>
<evidence type="ECO:0000313" key="7">
    <source>
        <dbReference type="EMBL" id="UOF02908.1"/>
    </source>
</evidence>
<comment type="similarity">
    <text evidence="1">Belongs to the LysR transcriptional regulatory family.</text>
</comment>
<dbReference type="PANTHER" id="PTHR30293">
    <property type="entry name" value="TRANSCRIPTIONAL REGULATORY PROTEIN NAC-RELATED"/>
    <property type="match status" value="1"/>
</dbReference>
<keyword evidence="4" id="KW-0010">Activator</keyword>
<keyword evidence="3" id="KW-0238">DNA-binding</keyword>
<dbReference type="SUPFAM" id="SSF53850">
    <property type="entry name" value="Periplasmic binding protein-like II"/>
    <property type="match status" value="1"/>
</dbReference>
<keyword evidence="8" id="KW-1185">Reference proteome</keyword>
<dbReference type="Gene3D" id="3.40.190.290">
    <property type="match status" value="1"/>
</dbReference>
<dbReference type="Proteomes" id="UP000830116">
    <property type="component" value="Chromosome"/>
</dbReference>
<evidence type="ECO:0000256" key="5">
    <source>
        <dbReference type="ARBA" id="ARBA00023163"/>
    </source>
</evidence>
<name>A0ABY4CH56_9BACT</name>
<dbReference type="EMBL" id="CP093442">
    <property type="protein sequence ID" value="UOF02908.1"/>
    <property type="molecule type" value="Genomic_DNA"/>
</dbReference>
<evidence type="ECO:0000256" key="2">
    <source>
        <dbReference type="ARBA" id="ARBA00023015"/>
    </source>
</evidence>
<dbReference type="PANTHER" id="PTHR30293:SF2">
    <property type="entry name" value="TRANSCRIPTIONAL ACTIVATOR PROTEIN NHAR"/>
    <property type="match status" value="1"/>
</dbReference>
<dbReference type="Pfam" id="PF03466">
    <property type="entry name" value="LysR_substrate"/>
    <property type="match status" value="1"/>
</dbReference>
<keyword evidence="5" id="KW-0804">Transcription</keyword>
<dbReference type="SUPFAM" id="SSF46785">
    <property type="entry name" value="Winged helix' DNA-binding domain"/>
    <property type="match status" value="1"/>
</dbReference>
<evidence type="ECO:0000313" key="8">
    <source>
        <dbReference type="Proteomes" id="UP000830116"/>
    </source>
</evidence>
<dbReference type="PRINTS" id="PR00039">
    <property type="entry name" value="HTHLYSR"/>
</dbReference>
<reference evidence="7" key="1">
    <citation type="submission" date="2022-03" db="EMBL/GenBank/DDBJ databases">
        <title>Genome Identification and Characterization of new species Bdellovibrio reynosense LBG001 sp. nov. from a Mexico soil sample.</title>
        <authorList>
            <person name="Camilli A."/>
            <person name="Ajao Y."/>
            <person name="Guo X."/>
        </authorList>
    </citation>
    <scope>NUCLEOTIDE SEQUENCE</scope>
    <source>
        <strain evidence="7">LBG001</strain>
    </source>
</reference>
<dbReference type="PROSITE" id="PS50931">
    <property type="entry name" value="HTH_LYSR"/>
    <property type="match status" value="1"/>
</dbReference>
<dbReference type="Pfam" id="PF00126">
    <property type="entry name" value="HTH_1"/>
    <property type="match status" value="1"/>
</dbReference>
<dbReference type="RefSeq" id="WP_243540727.1">
    <property type="nucleotide sequence ID" value="NZ_CP093442.1"/>
</dbReference>
<sequence>MQWLNYHHLYYFRAIANEGGIAKASEKLRIGQPTLSTQLRQLEDILGKSLFERRHRKLVLTEAGKAALDYANEIFRLGDEMLEVIKDQTSQNQTHLQIGALDGVPKNVLLSLAKEAYKIAPCTVSILEGRGDELLRELRAHRLDLIVSNYPAQLMEEEKVYSKSVAKMPVAVYGSAKFGALKKSFPQSLNGKPFVLPTLHSKLRHDLNHFFKLKGIHIEPVAETQDTSLQKLLAEDGLGLAPLSEMKNLKEKNLIRLGRLEGVYEELWLISAQRKIENPIAAKLMQQFSL</sequence>
<dbReference type="InterPro" id="IPR036390">
    <property type="entry name" value="WH_DNA-bd_sf"/>
</dbReference>
<dbReference type="InterPro" id="IPR000847">
    <property type="entry name" value="LysR_HTH_N"/>
</dbReference>
<evidence type="ECO:0000256" key="4">
    <source>
        <dbReference type="ARBA" id="ARBA00023159"/>
    </source>
</evidence>
<accession>A0ABY4CH56</accession>
<evidence type="ECO:0000256" key="3">
    <source>
        <dbReference type="ARBA" id="ARBA00023125"/>
    </source>
</evidence>
<dbReference type="InterPro" id="IPR005119">
    <property type="entry name" value="LysR_subst-bd"/>
</dbReference>